<organism evidence="1 2">
    <name type="scientific">Camelus dromedarius</name>
    <name type="common">Dromedary</name>
    <name type="synonym">Arabian camel</name>
    <dbReference type="NCBI Taxonomy" id="9838"/>
    <lineage>
        <taxon>Eukaryota</taxon>
        <taxon>Metazoa</taxon>
        <taxon>Chordata</taxon>
        <taxon>Craniata</taxon>
        <taxon>Vertebrata</taxon>
        <taxon>Euteleostomi</taxon>
        <taxon>Mammalia</taxon>
        <taxon>Eutheria</taxon>
        <taxon>Laurasiatheria</taxon>
        <taxon>Artiodactyla</taxon>
        <taxon>Tylopoda</taxon>
        <taxon>Camelidae</taxon>
        <taxon>Camelus</taxon>
    </lineage>
</organism>
<evidence type="ECO:0000313" key="2">
    <source>
        <dbReference type="Proteomes" id="UP000299084"/>
    </source>
</evidence>
<protein>
    <submittedName>
        <fullName evidence="1">Uncharacterized protein</fullName>
    </submittedName>
</protein>
<proteinExistence type="predicted"/>
<dbReference type="AlphaFoldDB" id="A0A5N4C0I1"/>
<dbReference type="EMBL" id="JWIN03000038">
    <property type="protein sequence ID" value="KAB1252371.1"/>
    <property type="molecule type" value="Genomic_DNA"/>
</dbReference>
<dbReference type="Proteomes" id="UP000299084">
    <property type="component" value="Unassembled WGS sequence"/>
</dbReference>
<comment type="caution">
    <text evidence="1">The sequence shown here is derived from an EMBL/GenBank/DDBJ whole genome shotgun (WGS) entry which is preliminary data.</text>
</comment>
<reference evidence="1 2" key="1">
    <citation type="journal article" date="2019" name="Mol. Ecol. Resour.">
        <title>Improving Illumina assemblies with Hi-C and long reads: an example with the North African dromedary.</title>
        <authorList>
            <person name="Elbers J.P."/>
            <person name="Rogers M.F."/>
            <person name="Perelman P.L."/>
            <person name="Proskuryakova A.A."/>
            <person name="Serdyukova N.A."/>
            <person name="Johnson W.E."/>
            <person name="Horin P."/>
            <person name="Corander J."/>
            <person name="Murphy D."/>
            <person name="Burger P.A."/>
        </authorList>
    </citation>
    <scope>NUCLEOTIDE SEQUENCE [LARGE SCALE GENOMIC DNA]</scope>
    <source>
        <strain evidence="1">Drom800</strain>
        <tissue evidence="1">Blood</tissue>
    </source>
</reference>
<sequence length="119" mass="13118">MLAKTYRWLQNQEIIIPKGRVLVRVDEVGDVTFHEPVRLLLCSPAASDGFLEPNITVKGYGWDTSFGLVQAVHFIDVSVKEGPRFVIDLPENTLGTSGLPNSDTKLFTLNLFSGDSALL</sequence>
<accession>A0A5N4C0I1</accession>
<keyword evidence="2" id="KW-1185">Reference proteome</keyword>
<gene>
    <name evidence="1" type="ORF">Cadr_000030983</name>
</gene>
<name>A0A5N4C0I1_CAMDR</name>
<evidence type="ECO:0000313" key="1">
    <source>
        <dbReference type="EMBL" id="KAB1252371.1"/>
    </source>
</evidence>